<reference evidence="1 2" key="1">
    <citation type="submission" date="2019-03" db="EMBL/GenBank/DDBJ databases">
        <title>Genomic Encyclopedia of Archaeal and Bacterial Type Strains, Phase II (KMG-II): from individual species to whole genera.</title>
        <authorList>
            <person name="Goeker M."/>
        </authorList>
    </citation>
    <scope>NUCLEOTIDE SEQUENCE [LARGE SCALE GENOMIC DNA]</scope>
    <source>
        <strain evidence="1 2">ATCC 25309</strain>
    </source>
</reference>
<dbReference type="AlphaFoldDB" id="A0A4R7S2I8"/>
<dbReference type="EMBL" id="SOCA01000003">
    <property type="protein sequence ID" value="TDU71217.1"/>
    <property type="molecule type" value="Genomic_DNA"/>
</dbReference>
<accession>A0A4R7S2I8</accession>
<name>A0A4R7S2I8_9BACT</name>
<comment type="caution">
    <text evidence="1">The sequence shown here is derived from an EMBL/GenBank/DDBJ whole genome shotgun (WGS) entry which is preliminary data.</text>
</comment>
<sequence>MEPRPVINLEETIGKTVGRRVAPKNGTGLQVTLNEVLASQRRGICPKGVYRFNSHEEADQWMWKMMNRKKAT</sequence>
<dbReference type="OrthoDB" id="9811302at2"/>
<keyword evidence="2" id="KW-1185">Reference proteome</keyword>
<proteinExistence type="predicted"/>
<dbReference type="RefSeq" id="WP_133795388.1">
    <property type="nucleotide sequence ID" value="NZ_SOCA01000003.1"/>
</dbReference>
<evidence type="ECO:0000313" key="1">
    <source>
        <dbReference type="EMBL" id="TDU71217.1"/>
    </source>
</evidence>
<dbReference type="Proteomes" id="UP000295662">
    <property type="component" value="Unassembled WGS sequence"/>
</dbReference>
<evidence type="ECO:0000313" key="2">
    <source>
        <dbReference type="Proteomes" id="UP000295662"/>
    </source>
</evidence>
<protein>
    <submittedName>
        <fullName evidence="1">Uncharacterized protein</fullName>
    </submittedName>
</protein>
<organism evidence="1 2">
    <name type="scientific">Prosthecobacter fusiformis</name>
    <dbReference type="NCBI Taxonomy" id="48464"/>
    <lineage>
        <taxon>Bacteria</taxon>
        <taxon>Pseudomonadati</taxon>
        <taxon>Verrucomicrobiota</taxon>
        <taxon>Verrucomicrobiia</taxon>
        <taxon>Verrucomicrobiales</taxon>
        <taxon>Verrucomicrobiaceae</taxon>
        <taxon>Prosthecobacter</taxon>
    </lineage>
</organism>
<gene>
    <name evidence="1" type="ORF">EI77_02339</name>
</gene>